<dbReference type="GeneID" id="27138300"/>
<evidence type="ECO:0000313" key="2">
    <source>
        <dbReference type="EMBL" id="CVK33935.1"/>
    </source>
</evidence>
<accession>A0A0X3BR29</accession>
<feature type="transmembrane region" description="Helical" evidence="1">
    <location>
        <begin position="6"/>
        <end position="28"/>
    </location>
</feature>
<feature type="transmembrane region" description="Helical" evidence="1">
    <location>
        <begin position="61"/>
        <end position="80"/>
    </location>
</feature>
<protein>
    <submittedName>
        <fullName evidence="2">Uncharacterized protein</fullName>
    </submittedName>
</protein>
<proteinExistence type="predicted"/>
<evidence type="ECO:0000256" key="1">
    <source>
        <dbReference type="SAM" id="Phobius"/>
    </source>
</evidence>
<name>A0A0X3BR29_9EURY</name>
<feature type="transmembrane region" description="Helical" evidence="1">
    <location>
        <begin position="105"/>
        <end position="131"/>
    </location>
</feature>
<reference evidence="2 3" key="1">
    <citation type="submission" date="2016-01" db="EMBL/GenBank/DDBJ databases">
        <authorList>
            <person name="Manzoor S."/>
        </authorList>
    </citation>
    <scope>NUCLEOTIDE SEQUENCE [LARGE SCALE GENOMIC DNA]</scope>
    <source>
        <strain evidence="2">Methanoculleus sp MAB1</strain>
    </source>
</reference>
<dbReference type="KEGG" id="mema:MMAB1_2722"/>
<evidence type="ECO:0000313" key="3">
    <source>
        <dbReference type="Proteomes" id="UP000069850"/>
    </source>
</evidence>
<dbReference type="EMBL" id="LT158599">
    <property type="protein sequence ID" value="CVK33935.1"/>
    <property type="molecule type" value="Genomic_DNA"/>
</dbReference>
<feature type="transmembrane region" description="Helical" evidence="1">
    <location>
        <begin position="152"/>
        <end position="177"/>
    </location>
</feature>
<dbReference type="AlphaFoldDB" id="A0A0X3BR29"/>
<feature type="transmembrane region" description="Helical" evidence="1">
    <location>
        <begin position="189"/>
        <end position="213"/>
    </location>
</feature>
<keyword evidence="1" id="KW-1133">Transmembrane helix</keyword>
<dbReference type="Proteomes" id="UP000069850">
    <property type="component" value="Chromosome 1"/>
</dbReference>
<keyword evidence="1" id="KW-0812">Transmembrane</keyword>
<organism evidence="2 3">
    <name type="scientific">Methanoculleus bourgensis</name>
    <dbReference type="NCBI Taxonomy" id="83986"/>
    <lineage>
        <taxon>Archaea</taxon>
        <taxon>Methanobacteriati</taxon>
        <taxon>Methanobacteriota</taxon>
        <taxon>Stenosarchaea group</taxon>
        <taxon>Methanomicrobia</taxon>
        <taxon>Methanomicrobiales</taxon>
        <taxon>Methanomicrobiaceae</taxon>
        <taxon>Methanoculleus</taxon>
    </lineage>
</organism>
<keyword evidence="1" id="KW-0472">Membrane</keyword>
<sequence length="314" mass="35857">MSAYQLYILPGIALISGVTIAYAIYIYIRYLLRKTRSPPEMNGPGESPSKRQVFQGFEPRIVFAVFVVLSSLVLLGWSLYYNHYIEVFNNDIPEAMTQTGILSTWFIQLLSCQIGCAAFLVSLGFVMIKFSTSAYSIRVLKSIINPLEENKGIIWSGVIIYGLTVLMCLILAMLLSFGVLELPDLQTPWGFRAILLLLILCVVAFEILGLFFARTFSITQSDYIIKKELNQIDSIYNNRMVSNNECKNWDYNEIERSLQLIFNVINSAIQQHDSRSSEYGINALSEKMKEWIEKQGATVSDIEQDITKNYIRRR</sequence>
<gene>
    <name evidence="2" type="ORF">MMAB1_2722</name>
</gene>
<dbReference type="RefSeq" id="WP_062265125.1">
    <property type="nucleotide sequence ID" value="NZ_LT158599.1"/>
</dbReference>